<feature type="compositionally biased region" description="Basic residues" evidence="1">
    <location>
        <begin position="96"/>
        <end position="105"/>
    </location>
</feature>
<protein>
    <submittedName>
        <fullName evidence="2">Uncharacterized protein</fullName>
    </submittedName>
</protein>
<dbReference type="EMBL" id="JASCZI010090647">
    <property type="protein sequence ID" value="MED6143973.1"/>
    <property type="molecule type" value="Genomic_DNA"/>
</dbReference>
<organism evidence="2 3">
    <name type="scientific">Stylosanthes scabra</name>
    <dbReference type="NCBI Taxonomy" id="79078"/>
    <lineage>
        <taxon>Eukaryota</taxon>
        <taxon>Viridiplantae</taxon>
        <taxon>Streptophyta</taxon>
        <taxon>Embryophyta</taxon>
        <taxon>Tracheophyta</taxon>
        <taxon>Spermatophyta</taxon>
        <taxon>Magnoliopsida</taxon>
        <taxon>eudicotyledons</taxon>
        <taxon>Gunneridae</taxon>
        <taxon>Pentapetalae</taxon>
        <taxon>rosids</taxon>
        <taxon>fabids</taxon>
        <taxon>Fabales</taxon>
        <taxon>Fabaceae</taxon>
        <taxon>Papilionoideae</taxon>
        <taxon>50 kb inversion clade</taxon>
        <taxon>dalbergioids sensu lato</taxon>
        <taxon>Dalbergieae</taxon>
        <taxon>Pterocarpus clade</taxon>
        <taxon>Stylosanthes</taxon>
    </lineage>
</organism>
<keyword evidence="3" id="KW-1185">Reference proteome</keyword>
<dbReference type="Proteomes" id="UP001341840">
    <property type="component" value="Unassembled WGS sequence"/>
</dbReference>
<evidence type="ECO:0000313" key="3">
    <source>
        <dbReference type="Proteomes" id="UP001341840"/>
    </source>
</evidence>
<evidence type="ECO:0000313" key="2">
    <source>
        <dbReference type="EMBL" id="MED6143973.1"/>
    </source>
</evidence>
<gene>
    <name evidence="2" type="ORF">PIB30_010926</name>
</gene>
<sequence>MFTATPGLNHMQKVTGYLDRFLTANRFYKDESSIQLKPLEFYFIEPQVGQQQLLSLMMPATRMTIALNLVTYEYNPIGDMISERAVHYWDLEMIKSQKKRKKQPRTTRIGELTQSPTI</sequence>
<name>A0ABU6T7R1_9FABA</name>
<comment type="caution">
    <text evidence="2">The sequence shown here is derived from an EMBL/GenBank/DDBJ whole genome shotgun (WGS) entry which is preliminary data.</text>
</comment>
<feature type="region of interest" description="Disordered" evidence="1">
    <location>
        <begin position="96"/>
        <end position="118"/>
    </location>
</feature>
<proteinExistence type="predicted"/>
<evidence type="ECO:0000256" key="1">
    <source>
        <dbReference type="SAM" id="MobiDB-lite"/>
    </source>
</evidence>
<reference evidence="2 3" key="1">
    <citation type="journal article" date="2023" name="Plants (Basel)">
        <title>Bridging the Gap: Combining Genomics and Transcriptomics Approaches to Understand Stylosanthes scabra, an Orphan Legume from the Brazilian Caatinga.</title>
        <authorList>
            <person name="Ferreira-Neto J.R.C."/>
            <person name="da Silva M.D."/>
            <person name="Binneck E."/>
            <person name="de Melo N.F."/>
            <person name="da Silva R.H."/>
            <person name="de Melo A.L.T.M."/>
            <person name="Pandolfi V."/>
            <person name="Bustamante F.O."/>
            <person name="Brasileiro-Vidal A.C."/>
            <person name="Benko-Iseppon A.M."/>
        </authorList>
    </citation>
    <scope>NUCLEOTIDE SEQUENCE [LARGE SCALE GENOMIC DNA]</scope>
    <source>
        <tissue evidence="2">Leaves</tissue>
    </source>
</reference>
<accession>A0ABU6T7R1</accession>